<dbReference type="SMART" id="SM00448">
    <property type="entry name" value="REC"/>
    <property type="match status" value="1"/>
</dbReference>
<name>A0ABS8W9J5_9GAMM</name>
<evidence type="ECO:0000256" key="2">
    <source>
        <dbReference type="PROSITE-ProRule" id="PRU00169"/>
    </source>
</evidence>
<gene>
    <name evidence="4" type="ORF">K6Y31_09995</name>
</gene>
<dbReference type="Gene3D" id="3.40.50.2300">
    <property type="match status" value="1"/>
</dbReference>
<feature type="domain" description="Response regulatory" evidence="3">
    <location>
        <begin position="5"/>
        <end position="129"/>
    </location>
</feature>
<dbReference type="PROSITE" id="PS50110">
    <property type="entry name" value="RESPONSE_REGULATORY"/>
    <property type="match status" value="1"/>
</dbReference>
<proteinExistence type="predicted"/>
<comment type="caution">
    <text evidence="4">The sequence shown here is derived from an EMBL/GenBank/DDBJ whole genome shotgun (WGS) entry which is preliminary data.</text>
</comment>
<dbReference type="PANTHER" id="PTHR44591">
    <property type="entry name" value="STRESS RESPONSE REGULATOR PROTEIN 1"/>
    <property type="match status" value="1"/>
</dbReference>
<dbReference type="SUPFAM" id="SSF52172">
    <property type="entry name" value="CheY-like"/>
    <property type="match status" value="1"/>
</dbReference>
<sequence length="163" mass="18091">MNKYVLLCVDDEREVLDSVLADLDTLGDLFDVEAAQSVGEAKELLAEMQQNQQQLALILCDHMMPGTQGVDFLVELNQDAAYKAAKKLLLTGQAGLEATVEAVNHGGLDFYIAKPWQGDELMAHVQELLTDFILENESDLMHYARGLDAEKIFSAIHARRQSL</sequence>
<keyword evidence="5" id="KW-1185">Reference proteome</keyword>
<feature type="modified residue" description="4-aspartylphosphate" evidence="2">
    <location>
        <position position="61"/>
    </location>
</feature>
<dbReference type="Pfam" id="PF00072">
    <property type="entry name" value="Response_reg"/>
    <property type="match status" value="1"/>
</dbReference>
<evidence type="ECO:0000313" key="5">
    <source>
        <dbReference type="Proteomes" id="UP001201273"/>
    </source>
</evidence>
<dbReference type="PANTHER" id="PTHR44591:SF3">
    <property type="entry name" value="RESPONSE REGULATORY DOMAIN-CONTAINING PROTEIN"/>
    <property type="match status" value="1"/>
</dbReference>
<evidence type="ECO:0000259" key="3">
    <source>
        <dbReference type="PROSITE" id="PS50110"/>
    </source>
</evidence>
<protein>
    <submittedName>
        <fullName evidence="4">Response regulator</fullName>
    </submittedName>
</protein>
<evidence type="ECO:0000256" key="1">
    <source>
        <dbReference type="ARBA" id="ARBA00022553"/>
    </source>
</evidence>
<reference evidence="4 5" key="1">
    <citation type="journal article" date="2022" name="Environ. Microbiol. Rep.">
        <title>Eco-phylogenetic analyses reveal divergent evolution of vitamin B12 metabolism in the marine bacterial family 'Psychromonadaceae'.</title>
        <authorList>
            <person name="Jin X."/>
            <person name="Yang Y."/>
            <person name="Cao H."/>
            <person name="Gao B."/>
            <person name="Zhao Z."/>
        </authorList>
    </citation>
    <scope>NUCLEOTIDE SEQUENCE [LARGE SCALE GENOMIC DNA]</scope>
    <source>
        <strain evidence="4 5">MKS20</strain>
    </source>
</reference>
<dbReference type="RefSeq" id="WP_233052644.1">
    <property type="nucleotide sequence ID" value="NZ_JAIMJA010000008.1"/>
</dbReference>
<evidence type="ECO:0000313" key="4">
    <source>
        <dbReference type="EMBL" id="MCE2595150.1"/>
    </source>
</evidence>
<dbReference type="InterPro" id="IPR011006">
    <property type="entry name" value="CheY-like_superfamily"/>
</dbReference>
<organism evidence="4 5">
    <name type="scientific">Motilimonas cestriensis</name>
    <dbReference type="NCBI Taxonomy" id="2742685"/>
    <lineage>
        <taxon>Bacteria</taxon>
        <taxon>Pseudomonadati</taxon>
        <taxon>Pseudomonadota</taxon>
        <taxon>Gammaproteobacteria</taxon>
        <taxon>Alteromonadales</taxon>
        <taxon>Alteromonadales genera incertae sedis</taxon>
        <taxon>Motilimonas</taxon>
    </lineage>
</organism>
<dbReference type="Proteomes" id="UP001201273">
    <property type="component" value="Unassembled WGS sequence"/>
</dbReference>
<dbReference type="EMBL" id="JAIMJA010000008">
    <property type="protein sequence ID" value="MCE2595150.1"/>
    <property type="molecule type" value="Genomic_DNA"/>
</dbReference>
<accession>A0ABS8W9J5</accession>
<dbReference type="InterPro" id="IPR050595">
    <property type="entry name" value="Bact_response_regulator"/>
</dbReference>
<dbReference type="InterPro" id="IPR001789">
    <property type="entry name" value="Sig_transdc_resp-reg_receiver"/>
</dbReference>
<keyword evidence="1 2" id="KW-0597">Phosphoprotein</keyword>